<accession>A0A512C384</accession>
<dbReference type="AlphaFoldDB" id="A0A512C384"/>
<evidence type="ECO:0000256" key="2">
    <source>
        <dbReference type="ARBA" id="ARBA00009477"/>
    </source>
</evidence>
<protein>
    <recommendedName>
        <fullName evidence="9">Membrane fusion protein (MFP) family protein</fullName>
    </recommendedName>
</protein>
<dbReference type="Pfam" id="PF26002">
    <property type="entry name" value="Beta-barrel_AprE"/>
    <property type="match status" value="1"/>
</dbReference>
<organism evidence="14 15">
    <name type="scientific">Microvirga aerophila</name>
    <dbReference type="NCBI Taxonomy" id="670291"/>
    <lineage>
        <taxon>Bacteria</taxon>
        <taxon>Pseudomonadati</taxon>
        <taxon>Pseudomonadota</taxon>
        <taxon>Alphaproteobacteria</taxon>
        <taxon>Hyphomicrobiales</taxon>
        <taxon>Methylobacteriaceae</taxon>
        <taxon>Microvirga</taxon>
    </lineage>
</organism>
<evidence type="ECO:0000313" key="14">
    <source>
        <dbReference type="EMBL" id="GEO18669.1"/>
    </source>
</evidence>
<dbReference type="NCBIfam" id="TIGR01843">
    <property type="entry name" value="type_I_hlyD"/>
    <property type="match status" value="1"/>
</dbReference>
<keyword evidence="5 9" id="KW-0997">Cell inner membrane</keyword>
<dbReference type="InterPro" id="IPR058781">
    <property type="entry name" value="HH_AprE-like"/>
</dbReference>
<comment type="subcellular location">
    <subcellularLocation>
        <location evidence="1 9">Cell inner membrane</location>
        <topology evidence="1 9">Single-pass membrane protein</topology>
    </subcellularLocation>
</comment>
<evidence type="ECO:0000256" key="1">
    <source>
        <dbReference type="ARBA" id="ARBA00004377"/>
    </source>
</evidence>
<comment type="similarity">
    <text evidence="2 9">Belongs to the membrane fusion protein (MFP) (TC 8.A.1) family.</text>
</comment>
<keyword evidence="15" id="KW-1185">Reference proteome</keyword>
<evidence type="ECO:0000313" key="15">
    <source>
        <dbReference type="Proteomes" id="UP000321085"/>
    </source>
</evidence>
<dbReference type="PANTHER" id="PTHR30386">
    <property type="entry name" value="MEMBRANE FUSION SUBUNIT OF EMRAB-TOLC MULTIDRUG EFFLUX PUMP"/>
    <property type="match status" value="1"/>
</dbReference>
<dbReference type="InterPro" id="IPR050739">
    <property type="entry name" value="MFP"/>
</dbReference>
<dbReference type="InterPro" id="IPR006144">
    <property type="entry name" value="Secretion_HlyD_CS"/>
</dbReference>
<dbReference type="PANTHER" id="PTHR30386:SF26">
    <property type="entry name" value="TRANSPORT PROTEIN COMB"/>
    <property type="match status" value="1"/>
</dbReference>
<evidence type="ECO:0000256" key="10">
    <source>
        <dbReference type="SAM" id="Coils"/>
    </source>
</evidence>
<name>A0A512C384_9HYPH</name>
<dbReference type="PRINTS" id="PR01490">
    <property type="entry name" value="RTXTOXIND"/>
</dbReference>
<keyword evidence="10" id="KW-0175">Coiled coil</keyword>
<sequence>MTAALPERAVPDNRDAPASLSRPVLVLEYSDEATAPRGARATIWVFFLLLLCAAGWCAIATVDIVVSAVGAVATDRQLMVVQAFEQSVIRDIPVRVGDSVKAKQTLVTLDPTLVGADAADAESKLAAAAAKLARIDAELADQEYKPNASDSAATVERNVFRRRKEEAQSRLELIQSKIRDLQVQLEATRLQEPALEKQLKLQEQAVAIYEKLRTTGDVSIIREIEAKRVAAELNTKVSENRGAQKSLEQQITTLNLEYDNFIRERRRELIEDYASTQVDYKAAAATIAKANLRGELIQLKAPADGTVLEIAQRAAGSVVRQAETVVTLVPQDSELVADVEVETRDIGLVKAGDEVVLKLETLPFQKYGYLEGRIKVISPDAMTATQKPDGDAVRTDPERPRADRQRAHYRAIVSIDKELLRNVPEGFYLRPGMKVTADIKIGQRSVLEYIVNPLARALKESMREP</sequence>
<dbReference type="Proteomes" id="UP000321085">
    <property type="component" value="Unassembled WGS sequence"/>
</dbReference>
<feature type="coiled-coil region" evidence="10">
    <location>
        <begin position="118"/>
        <end position="191"/>
    </location>
</feature>
<keyword evidence="4 9" id="KW-1003">Cell membrane</keyword>
<proteinExistence type="inferred from homology"/>
<dbReference type="PROSITE" id="PS00543">
    <property type="entry name" value="HLYD_FAMILY"/>
    <property type="match status" value="1"/>
</dbReference>
<evidence type="ECO:0000256" key="4">
    <source>
        <dbReference type="ARBA" id="ARBA00022475"/>
    </source>
</evidence>
<dbReference type="RefSeq" id="WP_170285174.1">
    <property type="nucleotide sequence ID" value="NZ_BJYU01000225.1"/>
</dbReference>
<evidence type="ECO:0000256" key="5">
    <source>
        <dbReference type="ARBA" id="ARBA00022519"/>
    </source>
</evidence>
<feature type="region of interest" description="Disordered" evidence="11">
    <location>
        <begin position="383"/>
        <end position="404"/>
    </location>
</feature>
<evidence type="ECO:0000256" key="8">
    <source>
        <dbReference type="ARBA" id="ARBA00023136"/>
    </source>
</evidence>
<dbReference type="GO" id="GO:0009306">
    <property type="term" value="P:protein secretion"/>
    <property type="evidence" value="ECO:0007669"/>
    <property type="project" value="InterPro"/>
</dbReference>
<dbReference type="GO" id="GO:0005886">
    <property type="term" value="C:plasma membrane"/>
    <property type="evidence" value="ECO:0007669"/>
    <property type="project" value="UniProtKB-SubCell"/>
</dbReference>
<dbReference type="Gene3D" id="2.40.30.170">
    <property type="match status" value="1"/>
</dbReference>
<evidence type="ECO:0000259" key="12">
    <source>
        <dbReference type="Pfam" id="PF25994"/>
    </source>
</evidence>
<evidence type="ECO:0000259" key="13">
    <source>
        <dbReference type="Pfam" id="PF26002"/>
    </source>
</evidence>
<dbReference type="EMBL" id="BJYU01000225">
    <property type="protein sequence ID" value="GEO18669.1"/>
    <property type="molecule type" value="Genomic_DNA"/>
</dbReference>
<dbReference type="InterPro" id="IPR058982">
    <property type="entry name" value="Beta-barrel_AprE"/>
</dbReference>
<dbReference type="InterPro" id="IPR010129">
    <property type="entry name" value="T1SS_HlyD"/>
</dbReference>
<evidence type="ECO:0000256" key="11">
    <source>
        <dbReference type="SAM" id="MobiDB-lite"/>
    </source>
</evidence>
<keyword evidence="8 9" id="KW-0472">Membrane</keyword>
<feature type="transmembrane region" description="Helical" evidence="9">
    <location>
        <begin position="43"/>
        <end position="69"/>
    </location>
</feature>
<dbReference type="Gene3D" id="2.40.50.100">
    <property type="match status" value="1"/>
</dbReference>
<gene>
    <name evidence="14" type="ORF">MAE02_63650</name>
</gene>
<dbReference type="Pfam" id="PF25994">
    <property type="entry name" value="HH_AprE"/>
    <property type="match status" value="1"/>
</dbReference>
<feature type="domain" description="AprE-like beta-barrel" evidence="13">
    <location>
        <begin position="335"/>
        <end position="442"/>
    </location>
</feature>
<evidence type="ECO:0000256" key="6">
    <source>
        <dbReference type="ARBA" id="ARBA00022692"/>
    </source>
</evidence>
<evidence type="ECO:0000256" key="9">
    <source>
        <dbReference type="RuleBase" id="RU365093"/>
    </source>
</evidence>
<reference evidence="14 15" key="1">
    <citation type="submission" date="2019-07" db="EMBL/GenBank/DDBJ databases">
        <title>Whole genome shotgun sequence of Microvirga aerophila NBRC 106136.</title>
        <authorList>
            <person name="Hosoyama A."/>
            <person name="Uohara A."/>
            <person name="Ohji S."/>
            <person name="Ichikawa N."/>
        </authorList>
    </citation>
    <scope>NUCLEOTIDE SEQUENCE [LARGE SCALE GENOMIC DNA]</scope>
    <source>
        <strain evidence="14 15">NBRC 106136</strain>
    </source>
</reference>
<feature type="compositionally biased region" description="Basic and acidic residues" evidence="11">
    <location>
        <begin position="388"/>
        <end position="404"/>
    </location>
</feature>
<evidence type="ECO:0000256" key="7">
    <source>
        <dbReference type="ARBA" id="ARBA00022989"/>
    </source>
</evidence>
<comment type="caution">
    <text evidence="14">The sequence shown here is derived from an EMBL/GenBank/DDBJ whole genome shotgun (WGS) entry which is preliminary data.</text>
</comment>
<dbReference type="Gene3D" id="1.10.287.470">
    <property type="entry name" value="Helix hairpin bin"/>
    <property type="match status" value="1"/>
</dbReference>
<feature type="domain" description="AprE-like long alpha-helical hairpin" evidence="12">
    <location>
        <begin position="115"/>
        <end position="291"/>
    </location>
</feature>
<keyword evidence="7 9" id="KW-1133">Transmembrane helix</keyword>
<keyword evidence="3 9" id="KW-0813">Transport</keyword>
<keyword evidence="6 9" id="KW-0812">Transmembrane</keyword>
<evidence type="ECO:0000256" key="3">
    <source>
        <dbReference type="ARBA" id="ARBA00022448"/>
    </source>
</evidence>